<comment type="caution">
    <text evidence="7">The sequence shown here is derived from an EMBL/GenBank/DDBJ whole genome shotgun (WGS) entry which is preliminary data.</text>
</comment>
<evidence type="ECO:0000256" key="3">
    <source>
        <dbReference type="ARBA" id="ARBA00022989"/>
    </source>
</evidence>
<comment type="subcellular location">
    <subcellularLocation>
        <location evidence="1">Membrane</location>
        <topology evidence="1">Multi-pass membrane protein</topology>
    </subcellularLocation>
</comment>
<keyword evidence="8" id="KW-1185">Reference proteome</keyword>
<dbReference type="Proteomes" id="UP001422759">
    <property type="component" value="Unassembled WGS sequence"/>
</dbReference>
<reference evidence="7 8" key="1">
    <citation type="journal article" date="2019" name="Int. J. Syst. Evol. Microbiol.">
        <title>The Global Catalogue of Microorganisms (GCM) 10K type strain sequencing project: providing services to taxonomists for standard genome sequencing and annotation.</title>
        <authorList>
            <consortium name="The Broad Institute Genomics Platform"/>
            <consortium name="The Broad Institute Genome Sequencing Center for Infectious Disease"/>
            <person name="Wu L."/>
            <person name="Ma J."/>
        </authorList>
    </citation>
    <scope>NUCLEOTIDE SEQUENCE [LARGE SCALE GENOMIC DNA]</scope>
    <source>
        <strain evidence="7 8">JCM 14560</strain>
    </source>
</reference>
<sequence>MQRPAEDGQAGESAGERESGRAGVQAGGQATGRAHRLAGRIARGGGGGLVHAIRGVRAWVRSAPGTYVWLLILAATSFVVARIDPASLDWFLAKRSTNIDQLTSRPVHALLASAIWTEQANFAFYFVIFNIFHVPAERWLGTRRWLTVALAAHVLATFVSEGVVALGVHGGRLPSSLADTVDVGVSYALAGVEAVLCYRFAGRWRWLYGGGVLLFYLVPLLTSHTFTDLGHFSAVLIGFACYPLTRGRPTWDPVTAWRSRRFPHRGR</sequence>
<feature type="transmembrane region" description="Helical" evidence="6">
    <location>
        <begin position="180"/>
        <end position="198"/>
    </location>
</feature>
<dbReference type="SUPFAM" id="SSF144091">
    <property type="entry name" value="Rhomboid-like"/>
    <property type="match status" value="1"/>
</dbReference>
<keyword evidence="3 6" id="KW-1133">Transmembrane helix</keyword>
<dbReference type="InterPro" id="IPR046862">
    <property type="entry name" value="Rhomboid_2"/>
</dbReference>
<evidence type="ECO:0000256" key="1">
    <source>
        <dbReference type="ARBA" id="ARBA00004141"/>
    </source>
</evidence>
<evidence type="ECO:0008006" key="9">
    <source>
        <dbReference type="Google" id="ProtNLM"/>
    </source>
</evidence>
<dbReference type="EMBL" id="BAAANT010000002">
    <property type="protein sequence ID" value="GAA2131936.1"/>
    <property type="molecule type" value="Genomic_DNA"/>
</dbReference>
<gene>
    <name evidence="7" type="ORF">GCM10009760_06280</name>
</gene>
<evidence type="ECO:0000256" key="2">
    <source>
        <dbReference type="ARBA" id="ARBA00022692"/>
    </source>
</evidence>
<dbReference type="RefSeq" id="WP_344460344.1">
    <property type="nucleotide sequence ID" value="NZ_BAAANT010000002.1"/>
</dbReference>
<protein>
    <recommendedName>
        <fullName evidence="9">Rhomboid family intramembrane serine protease</fullName>
    </recommendedName>
</protein>
<name>A0ABN2YTD6_9ACTN</name>
<keyword evidence="4 6" id="KW-0472">Membrane</keyword>
<feature type="transmembrane region" description="Helical" evidence="6">
    <location>
        <begin position="205"/>
        <end position="223"/>
    </location>
</feature>
<feature type="transmembrane region" description="Helical" evidence="6">
    <location>
        <begin position="145"/>
        <end position="168"/>
    </location>
</feature>
<evidence type="ECO:0000313" key="8">
    <source>
        <dbReference type="Proteomes" id="UP001422759"/>
    </source>
</evidence>
<evidence type="ECO:0000256" key="6">
    <source>
        <dbReference type="SAM" id="Phobius"/>
    </source>
</evidence>
<feature type="transmembrane region" description="Helical" evidence="6">
    <location>
        <begin position="108"/>
        <end position="133"/>
    </location>
</feature>
<evidence type="ECO:0000256" key="4">
    <source>
        <dbReference type="ARBA" id="ARBA00023136"/>
    </source>
</evidence>
<accession>A0ABN2YTD6</accession>
<keyword evidence="2 6" id="KW-0812">Transmembrane</keyword>
<feature type="transmembrane region" description="Helical" evidence="6">
    <location>
        <begin position="67"/>
        <end position="88"/>
    </location>
</feature>
<evidence type="ECO:0000256" key="5">
    <source>
        <dbReference type="SAM" id="MobiDB-lite"/>
    </source>
</evidence>
<proteinExistence type="predicted"/>
<feature type="region of interest" description="Disordered" evidence="5">
    <location>
        <begin position="1"/>
        <end position="32"/>
    </location>
</feature>
<evidence type="ECO:0000313" key="7">
    <source>
        <dbReference type="EMBL" id="GAA2131936.1"/>
    </source>
</evidence>
<organism evidence="7 8">
    <name type="scientific">Kitasatospora kazusensis</name>
    <dbReference type="NCBI Taxonomy" id="407974"/>
    <lineage>
        <taxon>Bacteria</taxon>
        <taxon>Bacillati</taxon>
        <taxon>Actinomycetota</taxon>
        <taxon>Actinomycetes</taxon>
        <taxon>Kitasatosporales</taxon>
        <taxon>Streptomycetaceae</taxon>
        <taxon>Kitasatospora</taxon>
    </lineage>
</organism>
<dbReference type="InterPro" id="IPR035952">
    <property type="entry name" value="Rhomboid-like_sf"/>
</dbReference>
<dbReference type="Pfam" id="PF20401">
    <property type="entry name" value="Rhomboid_2"/>
    <property type="match status" value="1"/>
</dbReference>